<evidence type="ECO:0000313" key="2">
    <source>
        <dbReference type="Proteomes" id="UP000298663"/>
    </source>
</evidence>
<gene>
    <name evidence="1" type="ORF">L596_011342</name>
</gene>
<reference evidence="1 2" key="1">
    <citation type="journal article" date="2015" name="Genome Biol.">
        <title>Comparative genomics of Steinernema reveals deeply conserved gene regulatory networks.</title>
        <authorList>
            <person name="Dillman A.R."/>
            <person name="Macchietto M."/>
            <person name="Porter C.F."/>
            <person name="Rogers A."/>
            <person name="Williams B."/>
            <person name="Antoshechkin I."/>
            <person name="Lee M.M."/>
            <person name="Goodwin Z."/>
            <person name="Lu X."/>
            <person name="Lewis E.E."/>
            <person name="Goodrich-Blair H."/>
            <person name="Stock S.P."/>
            <person name="Adams B.J."/>
            <person name="Sternberg P.W."/>
            <person name="Mortazavi A."/>
        </authorList>
    </citation>
    <scope>NUCLEOTIDE SEQUENCE [LARGE SCALE GENOMIC DNA]</scope>
    <source>
        <strain evidence="1 2">ALL</strain>
    </source>
</reference>
<sequence length="88" mass="10209">MFASQALFEIVFQTKIHDGNENRLKLMMKEIMQKIEIESLQIRSGLTYAVNGWLMEVAKVVGKCDLAKEQLEKAFRDHFKAETIKMNC</sequence>
<name>A0A4U5NTJ9_STECR</name>
<dbReference type="EMBL" id="AZBU02000003">
    <property type="protein sequence ID" value="TKR86828.1"/>
    <property type="molecule type" value="Genomic_DNA"/>
</dbReference>
<protein>
    <submittedName>
        <fullName evidence="1">Uncharacterized protein</fullName>
    </submittedName>
</protein>
<dbReference type="AlphaFoldDB" id="A0A4U5NTJ9"/>
<proteinExistence type="predicted"/>
<reference evidence="1 2" key="2">
    <citation type="journal article" date="2019" name="G3 (Bethesda)">
        <title>Hybrid Assembly of the Genome of the Entomopathogenic Nematode Steinernema carpocapsae Identifies the X-Chromosome.</title>
        <authorList>
            <person name="Serra L."/>
            <person name="Macchietto M."/>
            <person name="Macias-Munoz A."/>
            <person name="McGill C.J."/>
            <person name="Rodriguez I.M."/>
            <person name="Rodriguez B."/>
            <person name="Murad R."/>
            <person name="Mortazavi A."/>
        </authorList>
    </citation>
    <scope>NUCLEOTIDE SEQUENCE [LARGE SCALE GENOMIC DNA]</scope>
    <source>
        <strain evidence="1 2">ALL</strain>
    </source>
</reference>
<evidence type="ECO:0000313" key="1">
    <source>
        <dbReference type="EMBL" id="TKR86828.1"/>
    </source>
</evidence>
<keyword evidence="2" id="KW-1185">Reference proteome</keyword>
<comment type="caution">
    <text evidence="1">The sequence shown here is derived from an EMBL/GenBank/DDBJ whole genome shotgun (WGS) entry which is preliminary data.</text>
</comment>
<organism evidence="1 2">
    <name type="scientific">Steinernema carpocapsae</name>
    <name type="common">Entomopathogenic nematode</name>
    <dbReference type="NCBI Taxonomy" id="34508"/>
    <lineage>
        <taxon>Eukaryota</taxon>
        <taxon>Metazoa</taxon>
        <taxon>Ecdysozoa</taxon>
        <taxon>Nematoda</taxon>
        <taxon>Chromadorea</taxon>
        <taxon>Rhabditida</taxon>
        <taxon>Tylenchina</taxon>
        <taxon>Panagrolaimomorpha</taxon>
        <taxon>Strongyloidoidea</taxon>
        <taxon>Steinernematidae</taxon>
        <taxon>Steinernema</taxon>
    </lineage>
</organism>
<accession>A0A4U5NTJ9</accession>
<dbReference type="Proteomes" id="UP000298663">
    <property type="component" value="Unassembled WGS sequence"/>
</dbReference>